<dbReference type="GO" id="GO:0005737">
    <property type="term" value="C:cytoplasm"/>
    <property type="evidence" value="ECO:0007669"/>
    <property type="project" value="UniProtKB-SubCell"/>
</dbReference>
<dbReference type="GO" id="GO:0016787">
    <property type="term" value="F:hydrolase activity"/>
    <property type="evidence" value="ECO:0007669"/>
    <property type="project" value="UniProtKB-KW"/>
</dbReference>
<evidence type="ECO:0000256" key="10">
    <source>
        <dbReference type="ARBA" id="ARBA00022723"/>
    </source>
</evidence>
<evidence type="ECO:0000256" key="4">
    <source>
        <dbReference type="ARBA" id="ARBA00012513"/>
    </source>
</evidence>
<feature type="compositionally biased region" description="Basic and acidic residues" evidence="22">
    <location>
        <begin position="433"/>
        <end position="450"/>
    </location>
</feature>
<feature type="region of interest" description="Disordered" evidence="22">
    <location>
        <begin position="507"/>
        <end position="604"/>
    </location>
</feature>
<evidence type="ECO:0000256" key="2">
    <source>
        <dbReference type="ARBA" id="ARBA00004496"/>
    </source>
</evidence>
<comment type="catalytic activity">
    <reaction evidence="17 18">
        <text>L-seryl-[protein] + ATP = O-phospho-L-seryl-[protein] + ADP + H(+)</text>
        <dbReference type="Rhea" id="RHEA:17989"/>
        <dbReference type="Rhea" id="RHEA-COMP:9863"/>
        <dbReference type="Rhea" id="RHEA-COMP:11604"/>
        <dbReference type="ChEBI" id="CHEBI:15378"/>
        <dbReference type="ChEBI" id="CHEBI:29999"/>
        <dbReference type="ChEBI" id="CHEBI:30616"/>
        <dbReference type="ChEBI" id="CHEBI:83421"/>
        <dbReference type="ChEBI" id="CHEBI:456216"/>
        <dbReference type="EC" id="2.7.11.1"/>
    </reaction>
</comment>
<dbReference type="Gene3D" id="1.10.510.10">
    <property type="entry name" value="Transferase(Phosphotransferase) domain 1"/>
    <property type="match status" value="1"/>
</dbReference>
<dbReference type="SUPFAM" id="SSF56112">
    <property type="entry name" value="Protein kinase-like (PK-like)"/>
    <property type="match status" value="1"/>
</dbReference>
<proteinExistence type="inferred from homology"/>
<keyword evidence="12 18" id="KW-0418">Kinase</keyword>
<keyword evidence="25" id="KW-1185">Reference proteome</keyword>
<dbReference type="EMBL" id="JABCKI010005965">
    <property type="protein sequence ID" value="KAG5636187.1"/>
    <property type="molecule type" value="Genomic_DNA"/>
</dbReference>
<evidence type="ECO:0000256" key="11">
    <source>
        <dbReference type="ARBA" id="ARBA00022741"/>
    </source>
</evidence>
<comment type="caution">
    <text evidence="24">The sequence shown here is derived from an EMBL/GenBank/DDBJ whole genome shotgun (WGS) entry which is preliminary data.</text>
</comment>
<evidence type="ECO:0000256" key="12">
    <source>
        <dbReference type="ARBA" id="ARBA00022777"/>
    </source>
</evidence>
<feature type="domain" description="RIO kinase" evidence="23">
    <location>
        <begin position="159"/>
        <end position="396"/>
    </location>
</feature>
<evidence type="ECO:0000256" key="13">
    <source>
        <dbReference type="ARBA" id="ARBA00022801"/>
    </source>
</evidence>
<keyword evidence="7" id="KW-0690">Ribosome biogenesis</keyword>
<evidence type="ECO:0000256" key="5">
    <source>
        <dbReference type="ARBA" id="ARBA00016038"/>
    </source>
</evidence>
<dbReference type="InterPro" id="IPR017407">
    <property type="entry name" value="Ser/Thr_kinase_Rio1"/>
</dbReference>
<evidence type="ECO:0000256" key="16">
    <source>
        <dbReference type="ARBA" id="ARBA00047899"/>
    </source>
</evidence>
<dbReference type="InterPro" id="IPR011009">
    <property type="entry name" value="Kinase-like_dom_sf"/>
</dbReference>
<keyword evidence="9 18" id="KW-0808">Transferase</keyword>
<evidence type="ECO:0000256" key="22">
    <source>
        <dbReference type="SAM" id="MobiDB-lite"/>
    </source>
</evidence>
<dbReference type="GO" id="GO:0005524">
    <property type="term" value="F:ATP binding"/>
    <property type="evidence" value="ECO:0007669"/>
    <property type="project" value="UniProtKB-KW"/>
</dbReference>
<evidence type="ECO:0000256" key="1">
    <source>
        <dbReference type="ARBA" id="ARBA00001946"/>
    </source>
</evidence>
<evidence type="ECO:0000256" key="18">
    <source>
        <dbReference type="PIRNR" id="PIRNR038147"/>
    </source>
</evidence>
<dbReference type="PIRSF" id="PIRSF038147">
    <property type="entry name" value="Ser/Thr_PK_RIO1"/>
    <property type="match status" value="1"/>
</dbReference>
<feature type="compositionally biased region" description="Acidic residues" evidence="22">
    <location>
        <begin position="528"/>
        <end position="548"/>
    </location>
</feature>
<reference evidence="24" key="1">
    <citation type="submission" date="2021-02" db="EMBL/GenBank/DDBJ databases">
        <authorList>
            <person name="Nieuwenhuis M."/>
            <person name="Van De Peppel L.J.J."/>
        </authorList>
    </citation>
    <scope>NUCLEOTIDE SEQUENCE</scope>
    <source>
        <strain evidence="24">D49</strain>
    </source>
</reference>
<evidence type="ECO:0000313" key="25">
    <source>
        <dbReference type="Proteomes" id="UP000717328"/>
    </source>
</evidence>
<evidence type="ECO:0000256" key="6">
    <source>
        <dbReference type="ARBA" id="ARBA00022490"/>
    </source>
</evidence>
<feature type="binding site" evidence="20">
    <location>
        <position position="288"/>
    </location>
    <ligand>
        <name>ATP</name>
        <dbReference type="ChEBI" id="CHEBI:30616"/>
    </ligand>
</feature>
<keyword evidence="10" id="KW-0479">Metal-binding</keyword>
<dbReference type="InterPro" id="IPR018935">
    <property type="entry name" value="RIO_kinase_CS"/>
</dbReference>
<feature type="binding site" evidence="20">
    <location>
        <position position="286"/>
    </location>
    <ligand>
        <name>ATP</name>
        <dbReference type="ChEBI" id="CHEBI:30616"/>
    </ligand>
</feature>
<feature type="active site" description="Proton acceptor" evidence="19">
    <location>
        <position position="333"/>
    </location>
</feature>
<feature type="binding site" evidence="20">
    <location>
        <position position="216"/>
    </location>
    <ligand>
        <name>ATP</name>
        <dbReference type="ChEBI" id="CHEBI:30616"/>
    </ligand>
</feature>
<dbReference type="GO" id="GO:0046872">
    <property type="term" value="F:metal ion binding"/>
    <property type="evidence" value="ECO:0007669"/>
    <property type="project" value="UniProtKB-KW"/>
</dbReference>
<protein>
    <recommendedName>
        <fullName evidence="5 18">Serine/threonine-protein kinase RIO1</fullName>
        <ecNumber evidence="4 18">2.7.11.1</ecNumber>
    </recommendedName>
</protein>
<dbReference type="Pfam" id="PF01163">
    <property type="entry name" value="RIO1"/>
    <property type="match status" value="1"/>
</dbReference>
<keyword evidence="15" id="KW-0460">Magnesium</keyword>
<comment type="catalytic activity">
    <reaction evidence="16 18">
        <text>L-threonyl-[protein] + ATP = O-phospho-L-threonyl-[protein] + ADP + H(+)</text>
        <dbReference type="Rhea" id="RHEA:46608"/>
        <dbReference type="Rhea" id="RHEA-COMP:11060"/>
        <dbReference type="Rhea" id="RHEA-COMP:11605"/>
        <dbReference type="ChEBI" id="CHEBI:15378"/>
        <dbReference type="ChEBI" id="CHEBI:30013"/>
        <dbReference type="ChEBI" id="CHEBI:30616"/>
        <dbReference type="ChEBI" id="CHEBI:61977"/>
        <dbReference type="ChEBI" id="CHEBI:456216"/>
        <dbReference type="EC" id="2.7.11.1"/>
    </reaction>
</comment>
<evidence type="ECO:0000256" key="8">
    <source>
        <dbReference type="ARBA" id="ARBA00022527"/>
    </source>
</evidence>
<evidence type="ECO:0000256" key="7">
    <source>
        <dbReference type="ARBA" id="ARBA00022517"/>
    </source>
</evidence>
<dbReference type="FunFam" id="3.30.200.20:FF:000148">
    <property type="entry name" value="Serine/threonine-protein kinase RIO1"/>
    <property type="match status" value="1"/>
</dbReference>
<dbReference type="CDD" id="cd05147">
    <property type="entry name" value="RIO1_euk"/>
    <property type="match status" value="1"/>
</dbReference>
<feature type="compositionally biased region" description="Basic and acidic residues" evidence="22">
    <location>
        <begin position="549"/>
        <end position="584"/>
    </location>
</feature>
<feature type="region of interest" description="Disordered" evidence="22">
    <location>
        <begin position="424"/>
        <end position="450"/>
    </location>
</feature>
<feature type="compositionally biased region" description="Basic residues" evidence="22">
    <location>
        <begin position="585"/>
        <end position="604"/>
    </location>
</feature>
<feature type="compositionally biased region" description="Acidic residues" evidence="22">
    <location>
        <begin position="40"/>
        <end position="70"/>
    </location>
</feature>
<evidence type="ECO:0000256" key="19">
    <source>
        <dbReference type="PIRSR" id="PIRSR038147-1"/>
    </source>
</evidence>
<dbReference type="Proteomes" id="UP000717328">
    <property type="component" value="Unassembled WGS sequence"/>
</dbReference>
<dbReference type="EC" id="2.7.11.1" evidence="4 18"/>
<dbReference type="OrthoDB" id="205248at2759"/>
<feature type="binding site" evidence="21">
    <location>
        <position position="338"/>
    </location>
    <ligand>
        <name>Mg(2+)</name>
        <dbReference type="ChEBI" id="CHEBI:18420"/>
    </ligand>
</feature>
<evidence type="ECO:0000259" key="23">
    <source>
        <dbReference type="SMART" id="SM00090"/>
    </source>
</evidence>
<feature type="active site" description="4-aspartylphosphate intermediate" evidence="19">
    <location>
        <position position="350"/>
    </location>
</feature>
<evidence type="ECO:0000256" key="15">
    <source>
        <dbReference type="ARBA" id="ARBA00022842"/>
    </source>
</evidence>
<evidence type="ECO:0000256" key="9">
    <source>
        <dbReference type="ARBA" id="ARBA00022679"/>
    </source>
</evidence>
<dbReference type="SMART" id="SM00090">
    <property type="entry name" value="RIO"/>
    <property type="match status" value="1"/>
</dbReference>
<gene>
    <name evidence="24" type="ORF">H0H81_008893</name>
</gene>
<comment type="subcellular location">
    <subcellularLocation>
        <location evidence="2">Cytoplasm</location>
    </subcellularLocation>
</comment>
<dbReference type="InterPro" id="IPR051272">
    <property type="entry name" value="RIO-type_Ser/Thr_kinase"/>
</dbReference>
<organism evidence="24 25">
    <name type="scientific">Sphagnurus paluster</name>
    <dbReference type="NCBI Taxonomy" id="117069"/>
    <lineage>
        <taxon>Eukaryota</taxon>
        <taxon>Fungi</taxon>
        <taxon>Dikarya</taxon>
        <taxon>Basidiomycota</taxon>
        <taxon>Agaricomycotina</taxon>
        <taxon>Agaricomycetes</taxon>
        <taxon>Agaricomycetidae</taxon>
        <taxon>Agaricales</taxon>
        <taxon>Tricholomatineae</taxon>
        <taxon>Lyophyllaceae</taxon>
        <taxon>Sphagnurus</taxon>
    </lineage>
</organism>
<keyword evidence="11 18" id="KW-0547">Nucleotide-binding</keyword>
<keyword evidence="6" id="KW-0963">Cytoplasm</keyword>
<reference evidence="24" key="2">
    <citation type="submission" date="2021-10" db="EMBL/GenBank/DDBJ databases">
        <title>Phylogenomics reveals ancestral predisposition of the termite-cultivated fungus Termitomyces towards a domesticated lifestyle.</title>
        <authorList>
            <person name="Auxier B."/>
            <person name="Grum-Grzhimaylo A."/>
            <person name="Cardenas M.E."/>
            <person name="Lodge J.D."/>
            <person name="Laessoe T."/>
            <person name="Pedersen O."/>
            <person name="Smith M.E."/>
            <person name="Kuyper T.W."/>
            <person name="Franco-Molano E.A."/>
            <person name="Baroni T.J."/>
            <person name="Aanen D.K."/>
        </authorList>
    </citation>
    <scope>NUCLEOTIDE SEQUENCE</scope>
    <source>
        <strain evidence="24">D49</strain>
    </source>
</reference>
<dbReference type="GO" id="GO:0042254">
    <property type="term" value="P:ribosome biogenesis"/>
    <property type="evidence" value="ECO:0007669"/>
    <property type="project" value="UniProtKB-KW"/>
</dbReference>
<accession>A0A9P7FW54</accession>
<evidence type="ECO:0000256" key="21">
    <source>
        <dbReference type="PIRSR" id="PIRSR038147-3"/>
    </source>
</evidence>
<evidence type="ECO:0000256" key="20">
    <source>
        <dbReference type="PIRSR" id="PIRSR038147-2"/>
    </source>
</evidence>
<dbReference type="GO" id="GO:0004674">
    <property type="term" value="F:protein serine/threonine kinase activity"/>
    <property type="evidence" value="ECO:0007669"/>
    <property type="project" value="UniProtKB-KW"/>
</dbReference>
<feature type="region of interest" description="Disordered" evidence="22">
    <location>
        <begin position="1"/>
        <end position="70"/>
    </location>
</feature>
<name>A0A9P7FW54_9AGAR</name>
<sequence>MAPIVEIEAGQFDDPEEDNSEKQPTSSRSEHAYIDTTNYDSEELPWPEETDYDEDEIDEEYDENRVEDEDWEIAEREARFYKAIQSTATARRPALPAVNHPRSTRVAATISNTHAKDKTTDQLAALAKYNSRIAKIDTPYVMGVGVNRKGPSAHANAKDKADRATTEQVLDPRTRIILFKMIGRGLINEINGCISTGKEANVYHALTPEAAHIALKIYKTSILVFKDRDKYVTGEYRFRRGYSRRNPRKMVRLWAEKEMRNLKRLVGAGIRCPDPIEVRENVLVMSFIGDKEGWASPRLKDAELSAAECTDLYVELVLVVRKMFHQCKLVHADLSEYNILYHERHLCIIDVSQSVEHDHPAAFDFLRKDIKNVEEFFGRLGVRCLGLRRCFEFITQLQVSDGTSEGEGAAEEAALRQWLEKTTDEGEAPLDDGATRDGHDPQRRESVSAHEDSVFLQSFIPRTLNEVYDPERDVDKLVRGEGDGLIYAKTIGVVPVVEMHEVDDGAPTLSLGGKERSGAKVAFVSDSAESESEKDSDGEETENSEGGEEVGKEGFVERKPRGHRHEDKDAKKERKQAAKAEAREKRKHKMPKAEKKRSMKKTKG</sequence>
<keyword evidence="14 18" id="KW-0067">ATP-binding</keyword>
<comment type="cofactor">
    <cofactor evidence="1 21">
        <name>Mg(2+)</name>
        <dbReference type="ChEBI" id="CHEBI:18420"/>
    </cofactor>
</comment>
<dbReference type="Gene3D" id="3.30.200.20">
    <property type="entry name" value="Phosphorylase Kinase, domain 1"/>
    <property type="match status" value="1"/>
</dbReference>
<evidence type="ECO:0000256" key="3">
    <source>
        <dbReference type="ARBA" id="ARBA00009196"/>
    </source>
</evidence>
<evidence type="ECO:0000256" key="14">
    <source>
        <dbReference type="ARBA" id="ARBA00022840"/>
    </source>
</evidence>
<dbReference type="AlphaFoldDB" id="A0A9P7FW54"/>
<comment type="similarity">
    <text evidence="3 18">Belongs to the protein kinase superfamily. RIO-type Ser/Thr kinase family.</text>
</comment>
<keyword evidence="8 18" id="KW-0723">Serine/threonine-protein kinase</keyword>
<dbReference type="PANTHER" id="PTHR45723">
    <property type="entry name" value="SERINE/THREONINE-PROTEIN KINASE RIO1"/>
    <property type="match status" value="1"/>
</dbReference>
<dbReference type="InterPro" id="IPR000687">
    <property type="entry name" value="RIO_kinase"/>
</dbReference>
<evidence type="ECO:0000313" key="24">
    <source>
        <dbReference type="EMBL" id="KAG5636187.1"/>
    </source>
</evidence>
<feature type="binding site" evidence="21">
    <location>
        <position position="350"/>
    </location>
    <ligand>
        <name>Mg(2+)</name>
        <dbReference type="ChEBI" id="CHEBI:18420"/>
    </ligand>
</feature>
<evidence type="ECO:0000256" key="17">
    <source>
        <dbReference type="ARBA" id="ARBA00048679"/>
    </source>
</evidence>
<dbReference type="PROSITE" id="PS01245">
    <property type="entry name" value="RIO1"/>
    <property type="match status" value="1"/>
</dbReference>
<keyword evidence="13" id="KW-0378">Hydrolase</keyword>
<dbReference type="InterPro" id="IPR018934">
    <property type="entry name" value="RIO_dom"/>
</dbReference>